<dbReference type="GO" id="GO:0008270">
    <property type="term" value="F:zinc ion binding"/>
    <property type="evidence" value="ECO:0007669"/>
    <property type="project" value="TreeGrafter"/>
</dbReference>
<evidence type="ECO:0000256" key="8">
    <source>
        <dbReference type="SAM" id="MobiDB-lite"/>
    </source>
</evidence>
<feature type="compositionally biased region" description="Basic and acidic residues" evidence="8">
    <location>
        <begin position="21"/>
        <end position="39"/>
    </location>
</feature>
<dbReference type="InterPro" id="IPR006629">
    <property type="entry name" value="LITAF"/>
</dbReference>
<gene>
    <name evidence="11" type="ORF">MSPICULIGERA_LOCUS2453</name>
</gene>
<feature type="region of interest" description="Disordered" evidence="8">
    <location>
        <begin position="1"/>
        <end position="46"/>
    </location>
</feature>
<evidence type="ECO:0000313" key="12">
    <source>
        <dbReference type="Proteomes" id="UP001177023"/>
    </source>
</evidence>
<name>A0AA36C8I2_9BILA</name>
<evidence type="ECO:0000259" key="10">
    <source>
        <dbReference type="PROSITE" id="PS51837"/>
    </source>
</evidence>
<dbReference type="Proteomes" id="UP001177023">
    <property type="component" value="Unassembled WGS sequence"/>
</dbReference>
<dbReference type="PANTHER" id="PTHR23292:SF6">
    <property type="entry name" value="FI16602P1-RELATED"/>
    <property type="match status" value="1"/>
</dbReference>
<keyword evidence="7 9" id="KW-0472">Membrane</keyword>
<reference evidence="11" key="1">
    <citation type="submission" date="2023-06" db="EMBL/GenBank/DDBJ databases">
        <authorList>
            <person name="Delattre M."/>
        </authorList>
    </citation>
    <scope>NUCLEOTIDE SEQUENCE</scope>
    <source>
        <strain evidence="11">AF72</strain>
    </source>
</reference>
<comment type="caution">
    <text evidence="11">The sequence shown here is derived from an EMBL/GenBank/DDBJ whole genome shotgun (WGS) entry which is preliminary data.</text>
</comment>
<keyword evidence="6" id="KW-0862">Zinc</keyword>
<sequence>MSSESPPPSYSPPRPPPPYENEMKKEIADNERNEKREGIRVGPAPFVPLSAQPSSFVHPQQAAPNTVIIVHTVKQADTSAPYQTFCPKCQMPITTRQNFVTGTFTWILVLITLVAFFPLAFVPFCLDSCKDVQHFCPKCKTMLSCKRKFF</sequence>
<organism evidence="11 12">
    <name type="scientific">Mesorhabditis spiculigera</name>
    <dbReference type="NCBI Taxonomy" id="96644"/>
    <lineage>
        <taxon>Eukaryota</taxon>
        <taxon>Metazoa</taxon>
        <taxon>Ecdysozoa</taxon>
        <taxon>Nematoda</taxon>
        <taxon>Chromadorea</taxon>
        <taxon>Rhabditida</taxon>
        <taxon>Rhabditina</taxon>
        <taxon>Rhabditomorpha</taxon>
        <taxon>Rhabditoidea</taxon>
        <taxon>Rhabditidae</taxon>
        <taxon>Mesorhabditinae</taxon>
        <taxon>Mesorhabditis</taxon>
    </lineage>
</organism>
<evidence type="ECO:0000256" key="4">
    <source>
        <dbReference type="ARBA" id="ARBA00005975"/>
    </source>
</evidence>
<dbReference type="Pfam" id="PF10601">
    <property type="entry name" value="zf-LITAF-like"/>
    <property type="match status" value="1"/>
</dbReference>
<keyword evidence="9" id="KW-1133">Transmembrane helix</keyword>
<accession>A0AA36C8I2</accession>
<evidence type="ECO:0000256" key="7">
    <source>
        <dbReference type="ARBA" id="ARBA00023136"/>
    </source>
</evidence>
<dbReference type="EMBL" id="CATQJA010000717">
    <property type="protein sequence ID" value="CAJ0563487.1"/>
    <property type="molecule type" value="Genomic_DNA"/>
</dbReference>
<comment type="subcellular location">
    <subcellularLocation>
        <location evidence="2">Endosome membrane</location>
        <topology evidence="2">Peripheral membrane protein</topology>
    </subcellularLocation>
    <subcellularLocation>
        <location evidence="1">Late endosome membrane</location>
    </subcellularLocation>
    <subcellularLocation>
        <location evidence="3">Lysosome membrane</location>
        <topology evidence="3">Peripheral membrane protein</topology>
        <orientation evidence="3">Cytoplasmic side</orientation>
    </subcellularLocation>
</comment>
<feature type="non-terminal residue" evidence="11">
    <location>
        <position position="150"/>
    </location>
</feature>
<dbReference type="GO" id="GO:0031902">
    <property type="term" value="C:late endosome membrane"/>
    <property type="evidence" value="ECO:0007669"/>
    <property type="project" value="UniProtKB-SubCell"/>
</dbReference>
<evidence type="ECO:0000256" key="1">
    <source>
        <dbReference type="ARBA" id="ARBA00004414"/>
    </source>
</evidence>
<feature type="compositionally biased region" description="Pro residues" evidence="8">
    <location>
        <begin position="1"/>
        <end position="19"/>
    </location>
</feature>
<dbReference type="PROSITE" id="PS51837">
    <property type="entry name" value="LITAF"/>
    <property type="match status" value="1"/>
</dbReference>
<keyword evidence="12" id="KW-1185">Reference proteome</keyword>
<dbReference type="GO" id="GO:0005765">
    <property type="term" value="C:lysosomal membrane"/>
    <property type="evidence" value="ECO:0007669"/>
    <property type="project" value="UniProtKB-SubCell"/>
</dbReference>
<evidence type="ECO:0000313" key="11">
    <source>
        <dbReference type="EMBL" id="CAJ0563487.1"/>
    </source>
</evidence>
<keyword evidence="5" id="KW-0479">Metal-binding</keyword>
<protein>
    <recommendedName>
        <fullName evidence="10">LITAF domain-containing protein</fullName>
    </recommendedName>
</protein>
<feature type="domain" description="LITAF" evidence="10">
    <location>
        <begin position="64"/>
        <end position="148"/>
    </location>
</feature>
<keyword evidence="9" id="KW-0812">Transmembrane</keyword>
<evidence type="ECO:0000256" key="3">
    <source>
        <dbReference type="ARBA" id="ARBA00004630"/>
    </source>
</evidence>
<feature type="transmembrane region" description="Helical" evidence="9">
    <location>
        <begin position="99"/>
        <end position="121"/>
    </location>
</feature>
<comment type="similarity">
    <text evidence="4">Belongs to the CDIP1/LITAF family.</text>
</comment>
<dbReference type="SMART" id="SM00714">
    <property type="entry name" value="LITAF"/>
    <property type="match status" value="1"/>
</dbReference>
<evidence type="ECO:0000256" key="9">
    <source>
        <dbReference type="SAM" id="Phobius"/>
    </source>
</evidence>
<dbReference type="AlphaFoldDB" id="A0AA36C8I2"/>
<evidence type="ECO:0000256" key="6">
    <source>
        <dbReference type="ARBA" id="ARBA00022833"/>
    </source>
</evidence>
<dbReference type="PANTHER" id="PTHR23292">
    <property type="entry name" value="LIPOPOLYSACCHARIDE-INDUCED TUMOR NECROSIS FACTOR-ALPHA FACTOR"/>
    <property type="match status" value="1"/>
</dbReference>
<evidence type="ECO:0000256" key="5">
    <source>
        <dbReference type="ARBA" id="ARBA00022723"/>
    </source>
</evidence>
<evidence type="ECO:0000256" key="2">
    <source>
        <dbReference type="ARBA" id="ARBA00004481"/>
    </source>
</evidence>
<proteinExistence type="inferred from homology"/>
<dbReference type="InterPro" id="IPR037519">
    <property type="entry name" value="LITAF_fam"/>
</dbReference>